<keyword evidence="4" id="KW-1185">Reference proteome</keyword>
<dbReference type="Pfam" id="PF13508">
    <property type="entry name" value="Acetyltransf_7"/>
    <property type="match status" value="1"/>
</dbReference>
<dbReference type="RefSeq" id="WP_121679455.1">
    <property type="nucleotide sequence ID" value="NZ_RCVZ01000002.1"/>
</dbReference>
<dbReference type="AlphaFoldDB" id="A0A3L7K4C8"/>
<dbReference type="CDD" id="cd04301">
    <property type="entry name" value="NAT_SF"/>
    <property type="match status" value="1"/>
</dbReference>
<dbReference type="InterPro" id="IPR000182">
    <property type="entry name" value="GNAT_dom"/>
</dbReference>
<dbReference type="PROSITE" id="PS51186">
    <property type="entry name" value="GNAT"/>
    <property type="match status" value="1"/>
</dbReference>
<feature type="domain" description="N-acetyltransferase" evidence="2">
    <location>
        <begin position="1"/>
        <end position="154"/>
    </location>
</feature>
<sequence>MIKRLDIKNQKTAEQIRELQQAAYQVEARLIDFSDLPPLVETVNDIMALDEIFFGFIVDGKWIAGALSFELEEDESATICRMMVHPDAHRKGIAGKLLEEFFKETSFCTKWQVTTGAANEPAKRLYAKHGFYEDRQFEVVPGLMISSFVKENTR</sequence>
<comment type="caution">
    <text evidence="3">The sequence shown here is derived from an EMBL/GenBank/DDBJ whole genome shotgun (WGS) entry which is preliminary data.</text>
</comment>
<evidence type="ECO:0000259" key="2">
    <source>
        <dbReference type="PROSITE" id="PS51186"/>
    </source>
</evidence>
<gene>
    <name evidence="3" type="ORF">D9X91_04985</name>
</gene>
<evidence type="ECO:0000313" key="4">
    <source>
        <dbReference type="Proteomes" id="UP000276770"/>
    </source>
</evidence>
<dbReference type="SUPFAM" id="SSF55729">
    <property type="entry name" value="Acyl-CoA N-acyltransferases (Nat)"/>
    <property type="match status" value="1"/>
</dbReference>
<reference evidence="3 4" key="1">
    <citation type="submission" date="2018-10" db="EMBL/GenBank/DDBJ databases">
        <title>Falsibacillus sp. genome draft.</title>
        <authorList>
            <person name="Shi S."/>
        </authorList>
    </citation>
    <scope>NUCLEOTIDE SEQUENCE [LARGE SCALE GENOMIC DNA]</scope>
    <source>
        <strain evidence="3 4">GY 10110</strain>
    </source>
</reference>
<protein>
    <submittedName>
        <fullName evidence="3">N-acetyltransferase</fullName>
    </submittedName>
</protein>
<dbReference type="OrthoDB" id="46888at2"/>
<dbReference type="Gene3D" id="3.40.630.30">
    <property type="match status" value="1"/>
</dbReference>
<name>A0A3L7K4C8_9BACI</name>
<feature type="coiled-coil region" evidence="1">
    <location>
        <begin position="2"/>
        <end position="29"/>
    </location>
</feature>
<dbReference type="EMBL" id="RCVZ01000002">
    <property type="protein sequence ID" value="RLQ97505.1"/>
    <property type="molecule type" value="Genomic_DNA"/>
</dbReference>
<dbReference type="Proteomes" id="UP000276770">
    <property type="component" value="Unassembled WGS sequence"/>
</dbReference>
<dbReference type="GO" id="GO:0016747">
    <property type="term" value="F:acyltransferase activity, transferring groups other than amino-acyl groups"/>
    <property type="evidence" value="ECO:0007669"/>
    <property type="project" value="InterPro"/>
</dbReference>
<evidence type="ECO:0000256" key="1">
    <source>
        <dbReference type="SAM" id="Coils"/>
    </source>
</evidence>
<accession>A0A3L7K4C8</accession>
<proteinExistence type="predicted"/>
<dbReference type="InterPro" id="IPR016181">
    <property type="entry name" value="Acyl_CoA_acyltransferase"/>
</dbReference>
<keyword evidence="3" id="KW-0808">Transferase</keyword>
<keyword evidence="1" id="KW-0175">Coiled coil</keyword>
<evidence type="ECO:0000313" key="3">
    <source>
        <dbReference type="EMBL" id="RLQ97505.1"/>
    </source>
</evidence>
<organism evidence="3 4">
    <name type="scientific">Falsibacillus albus</name>
    <dbReference type="NCBI Taxonomy" id="2478915"/>
    <lineage>
        <taxon>Bacteria</taxon>
        <taxon>Bacillati</taxon>
        <taxon>Bacillota</taxon>
        <taxon>Bacilli</taxon>
        <taxon>Bacillales</taxon>
        <taxon>Bacillaceae</taxon>
        <taxon>Falsibacillus</taxon>
    </lineage>
</organism>